<evidence type="ECO:0000256" key="2">
    <source>
        <dbReference type="ARBA" id="ARBA00022630"/>
    </source>
</evidence>
<evidence type="ECO:0000313" key="7">
    <source>
        <dbReference type="EMBL" id="KRM75571.1"/>
    </source>
</evidence>
<dbReference type="PATRIC" id="fig|1423772.3.peg.117"/>
<comment type="similarity">
    <text evidence="1 5">Belongs to the flavin oxidoreductase frp family.</text>
</comment>
<keyword evidence="5" id="KW-0521">NADP</keyword>
<dbReference type="PANTHER" id="PTHR43425">
    <property type="entry name" value="OXYGEN-INSENSITIVE NADPH NITROREDUCTASE"/>
    <property type="match status" value="1"/>
</dbReference>
<evidence type="ECO:0000313" key="8">
    <source>
        <dbReference type="Proteomes" id="UP000051612"/>
    </source>
</evidence>
<keyword evidence="3 5" id="KW-0288">FMN</keyword>
<accession>A0A0R2BJ79</accession>
<organism evidence="7 8">
    <name type="scientific">Ligilactobacillus murinus DSM 20452 = NBRC 14221</name>
    <dbReference type="NCBI Taxonomy" id="1423772"/>
    <lineage>
        <taxon>Bacteria</taxon>
        <taxon>Bacillati</taxon>
        <taxon>Bacillota</taxon>
        <taxon>Bacilli</taxon>
        <taxon>Lactobacillales</taxon>
        <taxon>Lactobacillaceae</taxon>
        <taxon>Ligilactobacillus</taxon>
    </lineage>
</organism>
<dbReference type="PIRSF" id="PIRSF005426">
    <property type="entry name" value="Frp"/>
    <property type="match status" value="1"/>
</dbReference>
<evidence type="ECO:0000256" key="5">
    <source>
        <dbReference type="PIRNR" id="PIRNR005426"/>
    </source>
</evidence>
<name>A0A0R2BJ79_9LACO</name>
<dbReference type="InterPro" id="IPR000415">
    <property type="entry name" value="Nitroreductase-like"/>
</dbReference>
<dbReference type="PANTHER" id="PTHR43425:SF2">
    <property type="entry name" value="OXYGEN-INSENSITIVE NADPH NITROREDUCTASE"/>
    <property type="match status" value="1"/>
</dbReference>
<dbReference type="CDD" id="cd02146">
    <property type="entry name" value="NfsA-like"/>
    <property type="match status" value="1"/>
</dbReference>
<evidence type="ECO:0000256" key="1">
    <source>
        <dbReference type="ARBA" id="ARBA00008366"/>
    </source>
</evidence>
<dbReference type="Proteomes" id="UP000051612">
    <property type="component" value="Unassembled WGS sequence"/>
</dbReference>
<dbReference type="Gene3D" id="3.40.109.10">
    <property type="entry name" value="NADH Oxidase"/>
    <property type="match status" value="1"/>
</dbReference>
<keyword evidence="4 5" id="KW-0560">Oxidoreductase</keyword>
<evidence type="ECO:0000259" key="6">
    <source>
        <dbReference type="Pfam" id="PF00881"/>
    </source>
</evidence>
<dbReference type="RefSeq" id="WP_056958960.1">
    <property type="nucleotide sequence ID" value="NZ_AYYN01000065.1"/>
</dbReference>
<dbReference type="InterPro" id="IPR029479">
    <property type="entry name" value="Nitroreductase"/>
</dbReference>
<gene>
    <name evidence="7" type="ORF">FC48_GL000104</name>
</gene>
<dbReference type="EMBL" id="AYYN01000065">
    <property type="protein sequence ID" value="KRM75571.1"/>
    <property type="molecule type" value="Genomic_DNA"/>
</dbReference>
<reference evidence="7 8" key="1">
    <citation type="journal article" date="2015" name="Genome Announc.">
        <title>Expanding the biotechnology potential of lactobacilli through comparative genomics of 213 strains and associated genera.</title>
        <authorList>
            <person name="Sun Z."/>
            <person name="Harris H.M."/>
            <person name="McCann A."/>
            <person name="Guo C."/>
            <person name="Argimon S."/>
            <person name="Zhang W."/>
            <person name="Yang X."/>
            <person name="Jeffery I.B."/>
            <person name="Cooney J.C."/>
            <person name="Kagawa T.F."/>
            <person name="Liu W."/>
            <person name="Song Y."/>
            <person name="Salvetti E."/>
            <person name="Wrobel A."/>
            <person name="Rasinkangas P."/>
            <person name="Parkhill J."/>
            <person name="Rea M.C."/>
            <person name="O'Sullivan O."/>
            <person name="Ritari J."/>
            <person name="Douillard F.P."/>
            <person name="Paul Ross R."/>
            <person name="Yang R."/>
            <person name="Briner A.E."/>
            <person name="Felis G.E."/>
            <person name="de Vos W.M."/>
            <person name="Barrangou R."/>
            <person name="Klaenhammer T.R."/>
            <person name="Caufield P.W."/>
            <person name="Cui Y."/>
            <person name="Zhang H."/>
            <person name="O'Toole P.W."/>
        </authorList>
    </citation>
    <scope>NUCLEOTIDE SEQUENCE [LARGE SCALE GENOMIC DNA]</scope>
    <source>
        <strain evidence="7 8">DSM 20452</strain>
    </source>
</reference>
<dbReference type="GO" id="GO:0016491">
    <property type="term" value="F:oxidoreductase activity"/>
    <property type="evidence" value="ECO:0007669"/>
    <property type="project" value="UniProtKB-UniRule"/>
</dbReference>
<sequence length="251" mass="28122">MKITNETLATQLNHRSIRAFAKKPLAKEQLTAIYEAARHTSTSQFLQQFSILRITDEAKRKAISEIAKQDYVGGNGELLIFLADLNRNAKIRQHLGQDIARLQTADLFFQAVNDTVLAVQNALLAAESMGLGGVVLGSINNEPKKLVTVLELPQLTYPILGLQLGHPAQSPQLKPRLPLEFTVFDDKYPADFSLAEFKDYDKLVHQYYDLRDTNRRVDEFTTQIGSKKLAAHKSSRDEIMAAIQDQGLCLD</sequence>
<keyword evidence="2 5" id="KW-0285">Flavoprotein</keyword>
<dbReference type="InterPro" id="IPR016446">
    <property type="entry name" value="Flavin_OxRdtase_Frp"/>
</dbReference>
<dbReference type="Pfam" id="PF00881">
    <property type="entry name" value="Nitroreductase"/>
    <property type="match status" value="1"/>
</dbReference>
<feature type="domain" description="Nitroreductase" evidence="6">
    <location>
        <begin position="13"/>
        <end position="165"/>
    </location>
</feature>
<evidence type="ECO:0000256" key="4">
    <source>
        <dbReference type="ARBA" id="ARBA00023002"/>
    </source>
</evidence>
<evidence type="ECO:0000256" key="3">
    <source>
        <dbReference type="ARBA" id="ARBA00022643"/>
    </source>
</evidence>
<comment type="caution">
    <text evidence="7">The sequence shown here is derived from an EMBL/GenBank/DDBJ whole genome shotgun (WGS) entry which is preliminary data.</text>
</comment>
<dbReference type="SUPFAM" id="SSF55469">
    <property type="entry name" value="FMN-dependent nitroreductase-like"/>
    <property type="match status" value="1"/>
</dbReference>
<proteinExistence type="inferred from homology"/>
<dbReference type="AlphaFoldDB" id="A0A0R2BJ79"/>
<protein>
    <submittedName>
        <fullName evidence="7">Nitroreductase</fullName>
    </submittedName>
</protein>